<name>A0A0F9WLJ8_9ZZZZ</name>
<sequence length="512" mass="54297">MLAMASTAVADGPQAADLVGALFGHEIAEATATRGEQDNLTLARQMLQVARSAQDDPELLGAICQAIHDLVVEIDGAEDLVIQAMDLAAGGQPAGAVGARKQVVAMWQRQLPGTSGAARQQVVGRLLEAMLILADAQAAAERWFDASMTVNQATALTERYAERWKPRVAEAGRQLEVREEAAEEIRELQAGLKADPNDRKARARLIHLYLVVLDDPAAAAAPAAATSDEVLRTYVPLAAKGPGDVAAAAAVELGRWYQSLAAGSEGPAEAAMLRRAAGYFRRVIAGEGEGEIRRQAAEQLSRVNAALAEMTGLTISADRSVALVGAVDLRIDAVEGSWRLIRSSLDAQQGERSRLDFPIVIDGSYHLGLKVMRRSGTGELVIVLPVADRHVMLVIDASGASGLTQIGGRGLKRGNATLVHGRRLTNGKGVRLDVVVERDRDEVTIDVNMDNRSLVEWAGSLDDLSMPKDQPPGRRGQIAIGVIRGGAAFTDIRLQMTDGVARRTGPRLGGGG</sequence>
<comment type="caution">
    <text evidence="1">The sequence shown here is derived from an EMBL/GenBank/DDBJ whole genome shotgun (WGS) entry which is preliminary data.</text>
</comment>
<dbReference type="AlphaFoldDB" id="A0A0F9WLJ8"/>
<protein>
    <submittedName>
        <fullName evidence="1">Uncharacterized protein</fullName>
    </submittedName>
</protein>
<proteinExistence type="predicted"/>
<organism evidence="1">
    <name type="scientific">marine sediment metagenome</name>
    <dbReference type="NCBI Taxonomy" id="412755"/>
    <lineage>
        <taxon>unclassified sequences</taxon>
        <taxon>metagenomes</taxon>
        <taxon>ecological metagenomes</taxon>
    </lineage>
</organism>
<accession>A0A0F9WLJ8</accession>
<reference evidence="1" key="1">
    <citation type="journal article" date="2015" name="Nature">
        <title>Complex archaea that bridge the gap between prokaryotes and eukaryotes.</title>
        <authorList>
            <person name="Spang A."/>
            <person name="Saw J.H."/>
            <person name="Jorgensen S.L."/>
            <person name="Zaremba-Niedzwiedzka K."/>
            <person name="Martijn J."/>
            <person name="Lind A.E."/>
            <person name="van Eijk R."/>
            <person name="Schleper C."/>
            <person name="Guy L."/>
            <person name="Ettema T.J."/>
        </authorList>
    </citation>
    <scope>NUCLEOTIDE SEQUENCE</scope>
</reference>
<evidence type="ECO:0000313" key="1">
    <source>
        <dbReference type="EMBL" id="KKN79443.1"/>
    </source>
</evidence>
<gene>
    <name evidence="1" type="ORF">LCGC14_0340050</name>
</gene>
<dbReference type="EMBL" id="LAZR01000247">
    <property type="protein sequence ID" value="KKN79443.1"/>
    <property type="molecule type" value="Genomic_DNA"/>
</dbReference>